<dbReference type="InterPro" id="IPR006342">
    <property type="entry name" value="FkbM_mtfrase"/>
</dbReference>
<dbReference type="InterPro" id="IPR029063">
    <property type="entry name" value="SAM-dependent_MTases_sf"/>
</dbReference>
<protein>
    <recommendedName>
        <fullName evidence="1">Methyltransferase FkbM domain-containing protein</fullName>
    </recommendedName>
</protein>
<proteinExistence type="predicted"/>
<dbReference type="SUPFAM" id="SSF53335">
    <property type="entry name" value="S-adenosyl-L-methionine-dependent methyltransferases"/>
    <property type="match status" value="1"/>
</dbReference>
<name>A0A6C0CHJ6_9ZZZZ</name>
<dbReference type="Gene3D" id="3.40.50.150">
    <property type="entry name" value="Vaccinia Virus protein VP39"/>
    <property type="match status" value="1"/>
</dbReference>
<dbReference type="EMBL" id="MN739425">
    <property type="protein sequence ID" value="QHT04256.1"/>
    <property type="molecule type" value="Genomic_DNA"/>
</dbReference>
<evidence type="ECO:0000259" key="1">
    <source>
        <dbReference type="Pfam" id="PF05050"/>
    </source>
</evidence>
<sequence length="216" mass="25084">MKTYFQIGTNDGNDNFRELCIKHKPDMIVLVEANSKHLNSIQNNYKSFVNVHTINKAIYYNDNEEVELFIPAKDGIYGQPGGAGNHTYTDGNFSLLPMNDWGEKKNMCSFKATTIKFDTICEQLNITDIEYLQIDTEGFDSEIIKMIDLDKYNIKNIRYEKWGFSTECFTKYNSDDNLNNYGIEGMKLVEQKLKKYNYKLRDIIDRDGNDIIATKL</sequence>
<dbReference type="Pfam" id="PF05050">
    <property type="entry name" value="Methyltransf_21"/>
    <property type="match status" value="1"/>
</dbReference>
<accession>A0A6C0CHJ6</accession>
<reference evidence="2" key="1">
    <citation type="journal article" date="2020" name="Nature">
        <title>Giant virus diversity and host interactions through global metagenomics.</title>
        <authorList>
            <person name="Schulz F."/>
            <person name="Roux S."/>
            <person name="Paez-Espino D."/>
            <person name="Jungbluth S."/>
            <person name="Walsh D.A."/>
            <person name="Denef V.J."/>
            <person name="McMahon K.D."/>
            <person name="Konstantinidis K.T."/>
            <person name="Eloe-Fadrosh E.A."/>
            <person name="Kyrpides N.C."/>
            <person name="Woyke T."/>
        </authorList>
    </citation>
    <scope>NUCLEOTIDE SEQUENCE</scope>
    <source>
        <strain evidence="2">GVMAG-M-3300021185-45</strain>
    </source>
</reference>
<feature type="domain" description="Methyltransferase FkbM" evidence="1">
    <location>
        <begin position="6"/>
        <end position="199"/>
    </location>
</feature>
<evidence type="ECO:0000313" key="2">
    <source>
        <dbReference type="EMBL" id="QHT04256.1"/>
    </source>
</evidence>
<dbReference type="AlphaFoldDB" id="A0A6C0CHJ6"/>
<organism evidence="2">
    <name type="scientific">viral metagenome</name>
    <dbReference type="NCBI Taxonomy" id="1070528"/>
    <lineage>
        <taxon>unclassified sequences</taxon>
        <taxon>metagenomes</taxon>
        <taxon>organismal metagenomes</taxon>
    </lineage>
</organism>